<reference evidence="1" key="1">
    <citation type="submission" date="2018-11" db="EMBL/GenBank/DDBJ databases">
        <authorList>
            <consortium name="Genoscope - CEA"/>
            <person name="William W."/>
        </authorList>
    </citation>
    <scope>NUCLEOTIDE SEQUENCE</scope>
</reference>
<evidence type="ECO:0000313" key="1">
    <source>
        <dbReference type="EMBL" id="VDD17346.1"/>
    </source>
</evidence>
<sequence length="115" mass="12757">MYSYFKLKKKSELGRYKRPMDFDLNGGSKRVFDRLGGSIVRRRQRAHVRRFVPTGERDGAIGTLASFYTESYRVRVTRTKGSPTNLGLRVRVTGEDPGLTGTLVITGGGSVGTGR</sequence>
<organism evidence="1">
    <name type="scientific">Brassica campestris</name>
    <name type="common">Field mustard</name>
    <dbReference type="NCBI Taxonomy" id="3711"/>
    <lineage>
        <taxon>Eukaryota</taxon>
        <taxon>Viridiplantae</taxon>
        <taxon>Streptophyta</taxon>
        <taxon>Embryophyta</taxon>
        <taxon>Tracheophyta</taxon>
        <taxon>Spermatophyta</taxon>
        <taxon>Magnoliopsida</taxon>
        <taxon>eudicotyledons</taxon>
        <taxon>Gunneridae</taxon>
        <taxon>Pentapetalae</taxon>
        <taxon>rosids</taxon>
        <taxon>malvids</taxon>
        <taxon>Brassicales</taxon>
        <taxon>Brassicaceae</taxon>
        <taxon>Brassiceae</taxon>
        <taxon>Brassica</taxon>
    </lineage>
</organism>
<proteinExistence type="predicted"/>
<protein>
    <submittedName>
        <fullName evidence="1">Uncharacterized protein</fullName>
    </submittedName>
</protein>
<dbReference type="EMBL" id="LR031577">
    <property type="protein sequence ID" value="VDD17346.1"/>
    <property type="molecule type" value="Genomic_DNA"/>
</dbReference>
<gene>
    <name evidence="1" type="ORF">BRAA10T43059Z</name>
</gene>
<accession>A0A3P6CNX5</accession>
<dbReference type="AlphaFoldDB" id="A0A3P6CNX5"/>
<name>A0A3P6CNX5_BRACM</name>